<gene>
    <name evidence="1" type="ORF">U0037_15515</name>
</gene>
<dbReference type="EMBL" id="CP140009">
    <property type="protein sequence ID" value="WQD69482.1"/>
    <property type="molecule type" value="Genomic_DNA"/>
</dbReference>
<evidence type="ECO:0000313" key="2">
    <source>
        <dbReference type="Proteomes" id="UP001325023"/>
    </source>
</evidence>
<proteinExistence type="predicted"/>
<keyword evidence="2" id="KW-1185">Reference proteome</keyword>
<name>A0ACD4XKH8_PSEFL</name>
<sequence>MKNTATDNADWELLNLEWHQGFAFMDGTLLGDGQVPDVYIMLTPQGLPPGETVQRALAGHYPPSPLLAEQPVWRHRKNPALLRDARRDYYLLPGYQARYGYHALHRLAFRFNHGLENLGHQYWRDETRAYWFDHYTVVTIADARHKHLALLEPSPASVSAASALFSDGVTVFLQGQFIANATAQVSYCNHPDYRVIDNNVYRGFKPLHQKDGTPLPIANPGNFQMLARRWGSDGQSIIVQAQQGSSIAYEYFYRIDNADLATFTVLNERYAKDRHRAYYLTGKNLRYVGEFNLLRCWQPAFDECGRVVSASEHEDEYFAVDDQFVYAAGTRLRGAHGPSFRHLGLGYYRDQQHAYLRNKRLEVDVESFVVAQLYKGPQDYSPVLVGDKHGPLGSGGVVDAAMRQAWAVFFIAHPHLQDYWWHRLQDKAQSQEETAPLHAIGLNFELGRHVYFHGRPISGLDAASFKLLDRHLCGDANGLYLIPFHNADTQVPERFSMEPAEHFRALGSPYLTDGKTVFCQRVFYHPPEPIRKADAATFESCGHGWAKDKHAVYYYGQAKKHLSPADTQVMGTYAFSPTAILSEGKLLDVTFTPDEVRVPHPDFLQLGTRKLFCHRRPLSAKRIDLATLEFLSDRHARDKHRFYHYDGYATLSEVDEAHYQKAGSGD</sequence>
<evidence type="ECO:0000313" key="1">
    <source>
        <dbReference type="EMBL" id="WQD69482.1"/>
    </source>
</evidence>
<dbReference type="Proteomes" id="UP001325023">
    <property type="component" value="Chromosome"/>
</dbReference>
<reference evidence="1" key="1">
    <citation type="submission" date="2023-12" db="EMBL/GenBank/DDBJ databases">
        <title>Genome sequencing and assembly of bacterial species from a model synthetic community.</title>
        <authorList>
            <person name="Hogle S.L."/>
        </authorList>
    </citation>
    <scope>NUCLEOTIDE SEQUENCE</scope>
    <source>
        <strain evidence="1">SBW25</strain>
    </source>
</reference>
<accession>A0ACD4XKH8</accession>
<organism evidence="1 2">
    <name type="scientific">Pseudomonas fluorescens</name>
    <dbReference type="NCBI Taxonomy" id="294"/>
    <lineage>
        <taxon>Bacteria</taxon>
        <taxon>Pseudomonadati</taxon>
        <taxon>Pseudomonadota</taxon>
        <taxon>Gammaproteobacteria</taxon>
        <taxon>Pseudomonadales</taxon>
        <taxon>Pseudomonadaceae</taxon>
        <taxon>Pseudomonas</taxon>
    </lineage>
</organism>
<protein>
    <submittedName>
        <fullName evidence="1">DKNYY domain-containing protein</fullName>
    </submittedName>
</protein>